<name>A0A9P1FG14_9DINO</name>
<evidence type="ECO:0000313" key="5">
    <source>
        <dbReference type="EMBL" id="CAI3974853.1"/>
    </source>
</evidence>
<evidence type="ECO:0000256" key="1">
    <source>
        <dbReference type="PROSITE-ProRule" id="PRU00042"/>
    </source>
</evidence>
<reference evidence="6" key="2">
    <citation type="submission" date="2024-04" db="EMBL/GenBank/DDBJ databases">
        <authorList>
            <person name="Chen Y."/>
            <person name="Shah S."/>
            <person name="Dougan E. K."/>
            <person name="Thang M."/>
            <person name="Chan C."/>
        </authorList>
    </citation>
    <scope>NUCLEOTIDE SEQUENCE [LARGE SCALE GENOMIC DNA]</scope>
</reference>
<dbReference type="Proteomes" id="UP001152797">
    <property type="component" value="Unassembled WGS sequence"/>
</dbReference>
<dbReference type="InterPro" id="IPR012337">
    <property type="entry name" value="RNaseH-like_sf"/>
</dbReference>
<organism evidence="5">
    <name type="scientific">Cladocopium goreaui</name>
    <dbReference type="NCBI Taxonomy" id="2562237"/>
    <lineage>
        <taxon>Eukaryota</taxon>
        <taxon>Sar</taxon>
        <taxon>Alveolata</taxon>
        <taxon>Dinophyceae</taxon>
        <taxon>Suessiales</taxon>
        <taxon>Symbiodiniaceae</taxon>
        <taxon>Cladocopium</taxon>
    </lineage>
</organism>
<sequence length="2553" mass="283845">APPRQARSQRSVQWSYANDWTDQDWEDPQWDPQQSSHSQWTASPRRRTSSRRRPSKKGTKKDAETTKGAKGKGKNASSDQDRIGPPPLPTNPVDPPWLQSMSSIAATMPPPIQQNSEDKQLKSLMAVLKKHSDTLPPEVQNMVNEAAIKEGQQQTKQLHAVVAAHGRARKELQQAQLARFQLHNAWRGFLSQAVTQWQGYSAQFLEQEKQMNERVNTAMEALNQAKESLAKAKSTAGVEAKEDTMAISDEEPDKEIAGSTADRIQEGLTNLQSSLEALQTSAEQMVEDEQKALKRPRLDTGQLDSAKPSELPGAASGFDAAVADTFFRLYRGVEVCCQVLNDQRILPTQEIADALHIPLDCLEAIHVMPRTPFQMPEYDMVAVVQRTGDLSPNTMDRLMLVDIVYQHHPDSNGVTHRPTLVREVQRVGHQILRQQILLAAAAHHYCILVTTQCAVTFDGVLWPEDEHSPRPVHHGSYAQVIVPPPPTHDLPTQMAVEVAHQTVEHEEAQAALFDPSSADDDIANAIDTDDADSDDIQLTQVAAKYRNVATFQTRLPADADHLPQHKPEWKHDPLAQTADDPPQQARPLQAECSAQYVSPTSKPSLPTTPQQREVTASQSSTSTFRCPKQLTITNFFRAPQGKKVQSEAKKQTTIGQFFKVKPNREVRNLADFHTMLQWLSNRAQHDRCQPDAGQAKIATWYLEPQVMPRSDHYRDVLLSANPTLWPSEVLQRWADILQPSQPVDLYVVQPDPPGGMPDVFAHVIVTQKAPPDQAAALVSVTELLEDPWHPSRFALFLHSPVTSDALFEHAGIPQDQAAATPGLSAYHGTTHIPHGSSYPVRSGFAFEVVTDSLDFEEEGSALLQFSPAWPGKEHQTSDMPNAATASSSHAACCEQLLESMRQLEMAMQRINTALCSRTVVSPKQMQLECEQESNTCDTWVGEEALDEQDSQTHGTAVSPNTAHIVTLCLQAVLPAKAQPEHVSLDDDKPQQLWFANEAWKLALEAELPLQLLPLPDGLVVPEQSYWPLLQPPPLSDVADMTYTLYLDGAANGQEAGWSVIAIANCHQQETFLGCIYGTVQLNPHHPDWLGATTADNISAELSAMVAAQNLAMRGPKAIIHEVRGHQGHAWNELADAVAKWAMQQHTDPATGQFAQLHQLATNPHDVDWVWMQTTHPAIATCFPPLSQQQVMHFTQPTTKLGILPTERQIDDHHEAGKPIVLGKAILTVQHADPRRLLVEAKIGHYVYAFIVLHGPSLATAAQDVPDPIEAATQWWDETAALYAKYVTAGAQWVFIDANAPLDAGDGLLIGPHGAEPANHASARFESFIQLQHLMVPSTFASIHDGPTTTWTHSTGKKSRKDYILLSQEVAKLASKSWVEVHHDSTFAHEDHLPVVLQCAGWLPTSHTHPPIGWDDRAMLDPAKVDAFQQALRTLPLPAWDIGVDDHAALYEQQLLALGRQFFARKPRKERPITLSSQTLEAIAFKRHVLDLGRQTNSMHHEDFKAELRNIEKTVARLVRDDIQGFYNDLLKQIQASGEISNHRLVFRLLHRLGRKKGAGANGPRPLPMIQKPDGTTASSYLDQQRTWMHQFASIEAGVPRTWDELEQQHAALQQSQHCHDLEPAAFPGQWQIRMLISKLHRDKVPGPNLVPPALLKAGGSVVAKQLSVMFTKAAAGAQEPLHWKGGVLIPLWKGKLVHKLIANAATDDAVKGLPCHMQHILHDLLHNTYFTVQGLPDPCQTTRGTRPGDPIADVLFNLCMHLILTDFHATMEQSSDVPWLGQATPVSDLSDIPSIPPTGFIDVTFVDDCVVLIHGRSNDNVAATMKAVVQAMDKAAATRGLSINYERGKTEALWTILGKGARQMKQTLHEAGQILQWTHEGIQYTIPLCHTYKHLGTWLQAHHKHTREILARSSAAKQQYGQLARSFFTKKCITLPVKSAIFQSLVLSKFLARLLGACPPITWALMHHTTGHHSWMAQCMESCQWMLYHYDSKLPLDTSSLFQDWVQFVRLDPNWKGRVRKTSKLALSYHRARADHAIWQRHFDNRLAAAGATLPDKSKPQPAPERWQCDLCQKVFNSTRALAMHAARGHGYRKKVRYFAIGDTCQACGQNFHTRKRLSVHYEKQQKCYDIVTACWPPFPAAMVQSLDMADKEDEAQLRKQGWWAAKAFQPVQQTQGPPLPSAGSAAAQAMYDKMMQRRPSDELAYTQLQGIRITKLPPTDPQLWWTRADLPSFIMQSVSGRDCAGGAFAMQGLARETALLHVRALVVVHFFSGFRRMGDIHHILDHRTMETGAQVFTISVDLCMQRVNGDLATPQASRWWRERVLAGQVVAAGGGPPCETFTVARQYEGGPRPLRDSAHPLGLPGLTLKEWAQLRISDRLLRFLLDVLVALALMGMSGFLEHPQFPTWCTRGSPASIWATEALIILKNLGCFSVVSFDQCTVGALGKKPTTLLLLRLPRVRDRLLGRGRSGRCNHPPGAHVALIGREEDGTFHTAKAKVYPYGLNKILGEALFDAAVQWQHLDIATDLPKEFTPYLEQSCHAPEVVQPDYHG</sequence>
<evidence type="ECO:0000313" key="7">
    <source>
        <dbReference type="EMBL" id="CAL4762165.1"/>
    </source>
</evidence>
<dbReference type="PANTHER" id="PTHR47027">
    <property type="entry name" value="REVERSE TRANSCRIPTASE DOMAIN-CONTAINING PROTEIN"/>
    <property type="match status" value="1"/>
</dbReference>
<keyword evidence="1" id="KW-0479">Metal-binding</keyword>
<keyword evidence="2" id="KW-0175">Coiled coil</keyword>
<dbReference type="SUPFAM" id="SSF53098">
    <property type="entry name" value="Ribonuclease H-like"/>
    <property type="match status" value="1"/>
</dbReference>
<dbReference type="EMBL" id="CAMXCT010000162">
    <property type="protein sequence ID" value="CAI3974853.1"/>
    <property type="molecule type" value="Genomic_DNA"/>
</dbReference>
<dbReference type="EMBL" id="CAMXCT030000162">
    <property type="protein sequence ID" value="CAL4762165.1"/>
    <property type="molecule type" value="Genomic_DNA"/>
</dbReference>
<comment type="caution">
    <text evidence="5">The sequence shown here is derived from an EMBL/GenBank/DDBJ whole genome shotgun (WGS) entry which is preliminary data.</text>
</comment>
<feature type="non-terminal residue" evidence="5">
    <location>
        <position position="2553"/>
    </location>
</feature>
<gene>
    <name evidence="5" type="ORF">C1SCF055_LOCUS3219</name>
</gene>
<dbReference type="PANTHER" id="PTHR47027:SF29">
    <property type="entry name" value="C2H2-TYPE DOMAIN-CONTAINING PROTEIN"/>
    <property type="match status" value="1"/>
</dbReference>
<feature type="region of interest" description="Disordered" evidence="3">
    <location>
        <begin position="560"/>
        <end position="623"/>
    </location>
</feature>
<feature type="compositionally biased region" description="Basic residues" evidence="3">
    <location>
        <begin position="44"/>
        <end position="59"/>
    </location>
</feature>
<keyword evidence="1" id="KW-0863">Zinc-finger</keyword>
<feature type="domain" description="C2H2-type" evidence="4">
    <location>
        <begin position="2067"/>
        <end position="2095"/>
    </location>
</feature>
<dbReference type="GO" id="GO:0008270">
    <property type="term" value="F:zinc ion binding"/>
    <property type="evidence" value="ECO:0007669"/>
    <property type="project" value="UniProtKB-KW"/>
</dbReference>
<feature type="coiled-coil region" evidence="2">
    <location>
        <begin position="205"/>
        <end position="235"/>
    </location>
</feature>
<feature type="compositionally biased region" description="Polar residues" evidence="3">
    <location>
        <begin position="610"/>
        <end position="623"/>
    </location>
</feature>
<evidence type="ECO:0000256" key="3">
    <source>
        <dbReference type="SAM" id="MobiDB-lite"/>
    </source>
</evidence>
<dbReference type="Gene3D" id="3.60.10.10">
    <property type="entry name" value="Endonuclease/exonuclease/phosphatase"/>
    <property type="match status" value="1"/>
</dbReference>
<evidence type="ECO:0000256" key="2">
    <source>
        <dbReference type="SAM" id="Coils"/>
    </source>
</evidence>
<feature type="non-terminal residue" evidence="5">
    <location>
        <position position="1"/>
    </location>
</feature>
<feature type="compositionally biased region" description="Basic and acidic residues" evidence="3">
    <location>
        <begin position="560"/>
        <end position="573"/>
    </location>
</feature>
<keyword evidence="1" id="KW-0862">Zinc</keyword>
<dbReference type="OrthoDB" id="1095242at2759"/>
<feature type="compositionally biased region" description="Polar residues" evidence="3">
    <location>
        <begin position="1"/>
        <end position="18"/>
    </location>
</feature>
<dbReference type="InterPro" id="IPR036691">
    <property type="entry name" value="Endo/exonu/phosph_ase_sf"/>
</dbReference>
<dbReference type="EMBL" id="CAMXCT020000162">
    <property type="protein sequence ID" value="CAL1128228.1"/>
    <property type="molecule type" value="Genomic_DNA"/>
</dbReference>
<feature type="region of interest" description="Disordered" evidence="3">
    <location>
        <begin position="1"/>
        <end position="98"/>
    </location>
</feature>
<feature type="region of interest" description="Disordered" evidence="3">
    <location>
        <begin position="287"/>
        <end position="310"/>
    </location>
</feature>
<evidence type="ECO:0000259" key="4">
    <source>
        <dbReference type="PROSITE" id="PS50157"/>
    </source>
</evidence>
<proteinExistence type="predicted"/>
<feature type="compositionally biased region" description="Low complexity" evidence="3">
    <location>
        <begin position="598"/>
        <end position="609"/>
    </location>
</feature>
<dbReference type="PROSITE" id="PS00028">
    <property type="entry name" value="ZINC_FINGER_C2H2_1"/>
    <property type="match status" value="1"/>
</dbReference>
<protein>
    <submittedName>
        <fullName evidence="7">C2H2-type domain-containing protein</fullName>
    </submittedName>
</protein>
<dbReference type="PROSITE" id="PS50157">
    <property type="entry name" value="ZINC_FINGER_C2H2_2"/>
    <property type="match status" value="1"/>
</dbReference>
<reference evidence="5" key="1">
    <citation type="submission" date="2022-10" db="EMBL/GenBank/DDBJ databases">
        <authorList>
            <person name="Chen Y."/>
            <person name="Dougan E. K."/>
            <person name="Chan C."/>
            <person name="Rhodes N."/>
            <person name="Thang M."/>
        </authorList>
    </citation>
    <scope>NUCLEOTIDE SEQUENCE</scope>
</reference>
<feature type="compositionally biased region" description="Basic and acidic residues" evidence="3">
    <location>
        <begin position="288"/>
        <end position="298"/>
    </location>
</feature>
<evidence type="ECO:0000313" key="8">
    <source>
        <dbReference type="Proteomes" id="UP001152797"/>
    </source>
</evidence>
<dbReference type="Gene3D" id="3.30.160.60">
    <property type="entry name" value="Classic Zinc Finger"/>
    <property type="match status" value="1"/>
</dbReference>
<accession>A0A9P1FG14</accession>
<evidence type="ECO:0000313" key="6">
    <source>
        <dbReference type="EMBL" id="CAL1128228.1"/>
    </source>
</evidence>
<dbReference type="InterPro" id="IPR013087">
    <property type="entry name" value="Znf_C2H2_type"/>
</dbReference>
<feature type="compositionally biased region" description="Pro residues" evidence="3">
    <location>
        <begin position="84"/>
        <end position="95"/>
    </location>
</feature>
<keyword evidence="8" id="KW-1185">Reference proteome</keyword>